<reference evidence="1 2" key="1">
    <citation type="journal article" date="2016" name="Nat. Commun.">
        <title>Thousands of microbial genomes shed light on interconnected biogeochemical processes in an aquifer system.</title>
        <authorList>
            <person name="Anantharaman K."/>
            <person name="Brown C.T."/>
            <person name="Hug L.A."/>
            <person name="Sharon I."/>
            <person name="Castelle C.J."/>
            <person name="Probst A.J."/>
            <person name="Thomas B.C."/>
            <person name="Singh A."/>
            <person name="Wilkins M.J."/>
            <person name="Karaoz U."/>
            <person name="Brodie E.L."/>
            <person name="Williams K.H."/>
            <person name="Hubbard S.S."/>
            <person name="Banfield J.F."/>
        </authorList>
    </citation>
    <scope>NUCLEOTIDE SEQUENCE [LARGE SCALE GENOMIC DNA]</scope>
    <source>
        <strain evidence="2">RBG_16_55_9</strain>
    </source>
</reference>
<evidence type="ECO:0000313" key="1">
    <source>
        <dbReference type="EMBL" id="OGF53283.1"/>
    </source>
</evidence>
<dbReference type="STRING" id="1817864.A2Z21_10685"/>
<gene>
    <name evidence="1" type="ORF">A2Z21_10685</name>
</gene>
<organism evidence="1 2">
    <name type="scientific">Fraserbacteria sp. (strain RBG_16_55_9)</name>
    <dbReference type="NCBI Taxonomy" id="1817864"/>
    <lineage>
        <taxon>Bacteria</taxon>
        <taxon>Candidatus Fraseribacteriota</taxon>
    </lineage>
</organism>
<proteinExistence type="predicted"/>
<dbReference type="AlphaFoldDB" id="A0A1F5UQ54"/>
<comment type="caution">
    <text evidence="1">The sequence shown here is derived from an EMBL/GenBank/DDBJ whole genome shotgun (WGS) entry which is preliminary data.</text>
</comment>
<dbReference type="Proteomes" id="UP000179157">
    <property type="component" value="Unassembled WGS sequence"/>
</dbReference>
<name>A0A1F5UQ54_FRAXR</name>
<evidence type="ECO:0000313" key="2">
    <source>
        <dbReference type="Proteomes" id="UP000179157"/>
    </source>
</evidence>
<accession>A0A1F5UQ54</accession>
<protein>
    <submittedName>
        <fullName evidence="1">Uncharacterized protein</fullName>
    </submittedName>
</protein>
<sequence length="120" mass="13848">MEHLDTTCYDIACRNCVEQLQEPKEEKMSRQILEITLRLPDGQVLNGRGRNLPATIERVYNQALHPTPRRYVTLMEHFKSGYVNKGEHRYQGTFHARFAQRGSNPASPEGIVVVEVREPK</sequence>
<dbReference type="EMBL" id="MFGX01000107">
    <property type="protein sequence ID" value="OGF53283.1"/>
    <property type="molecule type" value="Genomic_DNA"/>
</dbReference>